<protein>
    <submittedName>
        <fullName evidence="2">Uncharacterized protein</fullName>
    </submittedName>
</protein>
<dbReference type="Proteomes" id="UP001378592">
    <property type="component" value="Unassembled WGS sequence"/>
</dbReference>
<keyword evidence="1" id="KW-1133">Transmembrane helix</keyword>
<evidence type="ECO:0000313" key="3">
    <source>
        <dbReference type="Proteomes" id="UP001378592"/>
    </source>
</evidence>
<dbReference type="PANTHER" id="PTHR11161:SF0">
    <property type="entry name" value="O-ACYLTRANSFERASE LIKE PROTEIN"/>
    <property type="match status" value="1"/>
</dbReference>
<keyword evidence="1" id="KW-0812">Transmembrane</keyword>
<gene>
    <name evidence="2" type="ORF">R5R35_012742</name>
</gene>
<dbReference type="InterPro" id="IPR052728">
    <property type="entry name" value="O2_lipid_transport_reg"/>
</dbReference>
<comment type="caution">
    <text evidence="2">The sequence shown here is derived from an EMBL/GenBank/DDBJ whole genome shotgun (WGS) entry which is preliminary data.</text>
</comment>
<dbReference type="PANTHER" id="PTHR11161">
    <property type="entry name" value="O-ACYLTRANSFERASE"/>
    <property type="match status" value="1"/>
</dbReference>
<feature type="transmembrane region" description="Helical" evidence="1">
    <location>
        <begin position="90"/>
        <end position="109"/>
    </location>
</feature>
<evidence type="ECO:0000256" key="1">
    <source>
        <dbReference type="SAM" id="Phobius"/>
    </source>
</evidence>
<name>A0AAN9VWS6_9ORTH</name>
<organism evidence="2 3">
    <name type="scientific">Gryllus longicercus</name>
    <dbReference type="NCBI Taxonomy" id="2509291"/>
    <lineage>
        <taxon>Eukaryota</taxon>
        <taxon>Metazoa</taxon>
        <taxon>Ecdysozoa</taxon>
        <taxon>Arthropoda</taxon>
        <taxon>Hexapoda</taxon>
        <taxon>Insecta</taxon>
        <taxon>Pterygota</taxon>
        <taxon>Neoptera</taxon>
        <taxon>Polyneoptera</taxon>
        <taxon>Orthoptera</taxon>
        <taxon>Ensifera</taxon>
        <taxon>Gryllidea</taxon>
        <taxon>Grylloidea</taxon>
        <taxon>Gryllidae</taxon>
        <taxon>Gryllinae</taxon>
        <taxon>Gryllus</taxon>
    </lineage>
</organism>
<keyword evidence="1" id="KW-0472">Membrane</keyword>
<dbReference type="EMBL" id="JAZDUA010000063">
    <property type="protein sequence ID" value="KAK7870191.1"/>
    <property type="molecule type" value="Genomic_DNA"/>
</dbReference>
<dbReference type="AlphaFoldDB" id="A0AAN9VWS6"/>
<evidence type="ECO:0000313" key="2">
    <source>
        <dbReference type="EMBL" id="KAK7870191.1"/>
    </source>
</evidence>
<accession>A0AAN9VWS6</accession>
<proteinExistence type="predicted"/>
<reference evidence="2 3" key="1">
    <citation type="submission" date="2024-03" db="EMBL/GenBank/DDBJ databases">
        <title>The genome assembly and annotation of the cricket Gryllus longicercus Weissman &amp; Gray.</title>
        <authorList>
            <person name="Szrajer S."/>
            <person name="Gray D."/>
            <person name="Ylla G."/>
        </authorList>
    </citation>
    <scope>NUCLEOTIDE SEQUENCE [LARGE SCALE GENOMIC DNA]</scope>
    <source>
        <strain evidence="2">DAG 2021-001</strain>
        <tissue evidence="2">Whole body minus gut</tissue>
    </source>
</reference>
<sequence length="153" mass="17545">MLAVATFWPHFMIHKSYKHNLVENAANPAVSRLFWGTAIAWIIFACHTGYGGLLNRFLNCYAFRVLSRISYSTNMAHFILLLHNSGRRRVPVWFDIFAWIQVFFADYGIGTTLGLLVFLIFESPICLVSQLYLLKGFSKKTMPPSVHIINKSK</sequence>
<keyword evidence="3" id="KW-1185">Reference proteome</keyword>
<feature type="transmembrane region" description="Helical" evidence="1">
    <location>
        <begin position="33"/>
        <end position="54"/>
    </location>
</feature>